<evidence type="ECO:0000313" key="9">
    <source>
        <dbReference type="Proteomes" id="UP001314170"/>
    </source>
</evidence>
<evidence type="ECO:0000313" key="8">
    <source>
        <dbReference type="EMBL" id="CAK7329725.1"/>
    </source>
</evidence>
<dbReference type="AlphaFoldDB" id="A0AAV1RB47"/>
<dbReference type="PANTHER" id="PTHR21528:SF0">
    <property type="entry name" value="DEHYDRODOLICHYL DIPHOSPHATE SYNTHASE COMPLEX SUBUNIT NUS1"/>
    <property type="match status" value="1"/>
</dbReference>
<dbReference type="GO" id="GO:0005789">
    <property type="term" value="C:endoplasmic reticulum membrane"/>
    <property type="evidence" value="ECO:0007669"/>
    <property type="project" value="TreeGrafter"/>
</dbReference>
<evidence type="ECO:0000256" key="7">
    <source>
        <dbReference type="ARBA" id="ARBA00047353"/>
    </source>
</evidence>
<accession>A0AAV1RB47</accession>
<dbReference type="EC" id="2.5.1.87" evidence="4"/>
<evidence type="ECO:0000256" key="4">
    <source>
        <dbReference type="ARBA" id="ARBA00012596"/>
    </source>
</evidence>
<dbReference type="PANTHER" id="PTHR21528">
    <property type="entry name" value="DEHYDRODOLICHYL DIPHOSPHATE SYNTHASE COMPLEX SUBUNIT NUS1"/>
    <property type="match status" value="1"/>
</dbReference>
<organism evidence="8 9">
    <name type="scientific">Dovyalis caffra</name>
    <dbReference type="NCBI Taxonomy" id="77055"/>
    <lineage>
        <taxon>Eukaryota</taxon>
        <taxon>Viridiplantae</taxon>
        <taxon>Streptophyta</taxon>
        <taxon>Embryophyta</taxon>
        <taxon>Tracheophyta</taxon>
        <taxon>Spermatophyta</taxon>
        <taxon>Magnoliopsida</taxon>
        <taxon>eudicotyledons</taxon>
        <taxon>Gunneridae</taxon>
        <taxon>Pentapetalae</taxon>
        <taxon>rosids</taxon>
        <taxon>fabids</taxon>
        <taxon>Malpighiales</taxon>
        <taxon>Salicaceae</taxon>
        <taxon>Flacourtieae</taxon>
        <taxon>Dovyalis</taxon>
    </lineage>
</organism>
<gene>
    <name evidence="8" type="ORF">DCAF_LOCUS7482</name>
</gene>
<comment type="caution">
    <text evidence="8">The sequence shown here is derived from an EMBL/GenBank/DDBJ whole genome shotgun (WGS) entry which is preliminary data.</text>
</comment>
<dbReference type="InterPro" id="IPR038887">
    <property type="entry name" value="Nus1/NgBR"/>
</dbReference>
<keyword evidence="9" id="KW-1185">Reference proteome</keyword>
<reference evidence="8 9" key="1">
    <citation type="submission" date="2024-01" db="EMBL/GenBank/DDBJ databases">
        <authorList>
            <person name="Waweru B."/>
        </authorList>
    </citation>
    <scope>NUCLEOTIDE SEQUENCE [LARGE SCALE GENOMIC DNA]</scope>
</reference>
<proteinExistence type="inferred from homology"/>
<comment type="pathway">
    <text evidence="2">Protein modification; protein glycosylation.</text>
</comment>
<dbReference type="GO" id="GO:1904423">
    <property type="term" value="C:dehydrodolichyl diphosphate synthase complex"/>
    <property type="evidence" value="ECO:0007669"/>
    <property type="project" value="InterPro"/>
</dbReference>
<sequence length="238" mass="26664">MFSLVHELARNTNYKEIKTGTKLIQIPPFSVNGCSFMVLRNFLYGDTYHEIPMVVSILLTPKTNAPRPAIVGLLKRYKAIDVGQLRYLAIVVDSDDACQISKVIQLLQWLEAIGVKHLCLYDPEGVLKKSKESILVKFKNATSFEEADEKGLLLDQKHMTLEFASISDGKEAVAKAGNEIFMKHLKLANTGAELKEQIFTEANMGEALRATYGILEVHEIRFPSKGHLQVHHGAAELW</sequence>
<keyword evidence="5" id="KW-0808">Transferase</keyword>
<evidence type="ECO:0000256" key="5">
    <source>
        <dbReference type="ARBA" id="ARBA00022679"/>
    </source>
</evidence>
<evidence type="ECO:0000256" key="6">
    <source>
        <dbReference type="ARBA" id="ARBA00022842"/>
    </source>
</evidence>
<dbReference type="EMBL" id="CAWUPB010000913">
    <property type="protein sequence ID" value="CAK7329725.1"/>
    <property type="molecule type" value="Genomic_DNA"/>
</dbReference>
<comment type="catalytic activity">
    <reaction evidence="7">
        <text>n isopentenyl diphosphate + (2E,6E)-farnesyl diphosphate = a di-trans,poly-cis-polyprenyl diphosphate + n diphosphate</text>
        <dbReference type="Rhea" id="RHEA:53008"/>
        <dbReference type="Rhea" id="RHEA-COMP:19494"/>
        <dbReference type="ChEBI" id="CHEBI:33019"/>
        <dbReference type="ChEBI" id="CHEBI:128769"/>
        <dbReference type="ChEBI" id="CHEBI:136960"/>
        <dbReference type="ChEBI" id="CHEBI:175763"/>
        <dbReference type="EC" id="2.5.1.87"/>
    </reaction>
</comment>
<keyword evidence="6" id="KW-0460">Magnesium</keyword>
<protein>
    <recommendedName>
        <fullName evidence="4">ditrans,polycis-polyprenyl diphosphate synthase [(2E,6E)-farnesyldiphosphate specific]</fullName>
        <ecNumber evidence="4">2.5.1.87</ecNumber>
    </recommendedName>
</protein>
<evidence type="ECO:0000256" key="1">
    <source>
        <dbReference type="ARBA" id="ARBA00001946"/>
    </source>
</evidence>
<dbReference type="GO" id="GO:0045547">
    <property type="term" value="F:ditrans,polycis-polyprenyl diphosphate synthase [(2E,6E)-farnesyl diphosphate specific] activity"/>
    <property type="evidence" value="ECO:0007669"/>
    <property type="project" value="UniProtKB-EC"/>
</dbReference>
<evidence type="ECO:0000256" key="2">
    <source>
        <dbReference type="ARBA" id="ARBA00004922"/>
    </source>
</evidence>
<name>A0AAV1RB47_9ROSI</name>
<comment type="cofactor">
    <cofactor evidence="1">
        <name>Mg(2+)</name>
        <dbReference type="ChEBI" id="CHEBI:18420"/>
    </cofactor>
</comment>
<dbReference type="Proteomes" id="UP001314170">
    <property type="component" value="Unassembled WGS sequence"/>
</dbReference>
<evidence type="ECO:0000256" key="3">
    <source>
        <dbReference type="ARBA" id="ARBA00005432"/>
    </source>
</evidence>
<comment type="similarity">
    <text evidence="3">Belongs to the UPP synthase family.</text>
</comment>